<accession>A0A2G5T9U5</accession>
<organism evidence="2 3">
    <name type="scientific">Caenorhabditis nigoni</name>
    <dbReference type="NCBI Taxonomy" id="1611254"/>
    <lineage>
        <taxon>Eukaryota</taxon>
        <taxon>Metazoa</taxon>
        <taxon>Ecdysozoa</taxon>
        <taxon>Nematoda</taxon>
        <taxon>Chromadorea</taxon>
        <taxon>Rhabditida</taxon>
        <taxon>Rhabditina</taxon>
        <taxon>Rhabditomorpha</taxon>
        <taxon>Rhabditoidea</taxon>
        <taxon>Rhabditidae</taxon>
        <taxon>Peloderinae</taxon>
        <taxon>Caenorhabditis</taxon>
    </lineage>
</organism>
<keyword evidence="1" id="KW-0812">Transmembrane</keyword>
<dbReference type="AlphaFoldDB" id="A0A2G5T9U5"/>
<evidence type="ECO:0000256" key="1">
    <source>
        <dbReference type="SAM" id="Phobius"/>
    </source>
</evidence>
<proteinExistence type="predicted"/>
<dbReference type="Proteomes" id="UP000230233">
    <property type="component" value="Chromosome V"/>
</dbReference>
<feature type="transmembrane region" description="Helical" evidence="1">
    <location>
        <begin position="54"/>
        <end position="82"/>
    </location>
</feature>
<keyword evidence="1" id="KW-1133">Transmembrane helix</keyword>
<keyword evidence="3" id="KW-1185">Reference proteome</keyword>
<feature type="transmembrane region" description="Helical" evidence="1">
    <location>
        <begin position="20"/>
        <end position="42"/>
    </location>
</feature>
<keyword evidence="1" id="KW-0472">Membrane</keyword>
<reference evidence="3" key="1">
    <citation type="submission" date="2017-10" db="EMBL/GenBank/DDBJ databases">
        <title>Rapid genome shrinkage in a self-fertile nematode reveals novel sperm competition proteins.</title>
        <authorList>
            <person name="Yin D."/>
            <person name="Schwarz E.M."/>
            <person name="Thomas C.G."/>
            <person name="Felde R.L."/>
            <person name="Korf I.F."/>
            <person name="Cutter A.D."/>
            <person name="Schartner C.M."/>
            <person name="Ralston E.J."/>
            <person name="Meyer B.J."/>
            <person name="Haag E.S."/>
        </authorList>
    </citation>
    <scope>NUCLEOTIDE SEQUENCE [LARGE SCALE GENOMIC DNA]</scope>
    <source>
        <strain evidence="3">JU1422</strain>
    </source>
</reference>
<name>A0A2G5T9U5_9PELO</name>
<gene>
    <name evidence="2" type="primary">Cnig_chr_V.g17515</name>
    <name evidence="2" type="ORF">B9Z55_017515</name>
</gene>
<comment type="caution">
    <text evidence="2">The sequence shown here is derived from an EMBL/GenBank/DDBJ whole genome shotgun (WGS) entry which is preliminary data.</text>
</comment>
<sequence length="106" mass="12197">MEKPLSWVLIERTCPEFQLNAWDFVFAIVACIGVIFTCIQIGQFQKKKKEGSTLLGMLALCDFLICFLYIMTYFTTSVILYFRSNVGLKASDIFEFYFTALCGHPH</sequence>
<evidence type="ECO:0000313" key="2">
    <source>
        <dbReference type="EMBL" id="PIC24040.1"/>
    </source>
</evidence>
<protein>
    <submittedName>
        <fullName evidence="2">Uncharacterized protein</fullName>
    </submittedName>
</protein>
<dbReference type="EMBL" id="PDUG01000005">
    <property type="protein sequence ID" value="PIC24040.1"/>
    <property type="molecule type" value="Genomic_DNA"/>
</dbReference>
<evidence type="ECO:0000313" key="3">
    <source>
        <dbReference type="Proteomes" id="UP000230233"/>
    </source>
</evidence>